<evidence type="ECO:0000313" key="2">
    <source>
        <dbReference type="EMBL" id="RRT61191.1"/>
    </source>
</evidence>
<name>A0A426ZB30_ENSVE</name>
<organism evidence="2 3">
    <name type="scientific">Ensete ventricosum</name>
    <name type="common">Abyssinian banana</name>
    <name type="synonym">Musa ensete</name>
    <dbReference type="NCBI Taxonomy" id="4639"/>
    <lineage>
        <taxon>Eukaryota</taxon>
        <taxon>Viridiplantae</taxon>
        <taxon>Streptophyta</taxon>
        <taxon>Embryophyta</taxon>
        <taxon>Tracheophyta</taxon>
        <taxon>Spermatophyta</taxon>
        <taxon>Magnoliopsida</taxon>
        <taxon>Liliopsida</taxon>
        <taxon>Zingiberales</taxon>
        <taxon>Musaceae</taxon>
        <taxon>Ensete</taxon>
    </lineage>
</organism>
<feature type="domain" description="WASH complex subunit 4 N-terminal" evidence="1">
    <location>
        <begin position="2"/>
        <end position="85"/>
    </location>
</feature>
<dbReference type="EMBL" id="AMZH03007497">
    <property type="protein sequence ID" value="RRT61191.1"/>
    <property type="molecule type" value="Genomic_DNA"/>
</dbReference>
<protein>
    <recommendedName>
        <fullName evidence="1">WASH complex subunit 4 N-terminal domain-containing protein</fullName>
    </recommendedName>
</protein>
<sequence>MLQVPIKRERLKSLCHMIVSLKVLGQTFQSRGPDMIRSLPHIINIIQVDIEQLILPSKYKLQAEVDKGSQMSKLGFLNSLARGKMILLIPGCDFYWLKFTVMNSFLNEENNLFSSNRTSV</sequence>
<dbReference type="Proteomes" id="UP000287651">
    <property type="component" value="Unassembled WGS sequence"/>
</dbReference>
<reference evidence="2 3" key="1">
    <citation type="journal article" date="2014" name="Agronomy (Basel)">
        <title>A Draft Genome Sequence for Ensete ventricosum, the Drought-Tolerant Tree Against Hunger.</title>
        <authorList>
            <person name="Harrison J."/>
            <person name="Moore K.A."/>
            <person name="Paszkiewicz K."/>
            <person name="Jones T."/>
            <person name="Grant M."/>
            <person name="Ambacheew D."/>
            <person name="Muzemil S."/>
            <person name="Studholme D.J."/>
        </authorList>
    </citation>
    <scope>NUCLEOTIDE SEQUENCE [LARGE SCALE GENOMIC DNA]</scope>
</reference>
<evidence type="ECO:0000313" key="3">
    <source>
        <dbReference type="Proteomes" id="UP000287651"/>
    </source>
</evidence>
<comment type="caution">
    <text evidence="2">The sequence shown here is derived from an EMBL/GenBank/DDBJ whole genome shotgun (WGS) entry which is preliminary data.</text>
</comment>
<gene>
    <name evidence="2" type="ORF">B296_00044428</name>
</gene>
<dbReference type="AlphaFoldDB" id="A0A426ZB30"/>
<proteinExistence type="predicted"/>
<evidence type="ECO:0000259" key="1">
    <source>
        <dbReference type="Pfam" id="PF14745"/>
    </source>
</evidence>
<dbReference type="Pfam" id="PF14745">
    <property type="entry name" value="WASH-4_N"/>
    <property type="match status" value="1"/>
</dbReference>
<dbReference type="InterPro" id="IPR028191">
    <property type="entry name" value="WASH-4_N"/>
</dbReference>
<accession>A0A426ZB30</accession>